<reference evidence="15" key="1">
    <citation type="submission" date="2020-05" db="EMBL/GenBank/DDBJ databases">
        <title>Phylogenomic resolution of chytrid fungi.</title>
        <authorList>
            <person name="Stajich J.E."/>
            <person name="Amses K."/>
            <person name="Simmons R."/>
            <person name="Seto K."/>
            <person name="Myers J."/>
            <person name="Bonds A."/>
            <person name="Quandt C.A."/>
            <person name="Barry K."/>
            <person name="Liu P."/>
            <person name="Grigoriev I."/>
            <person name="Longcore J.E."/>
            <person name="James T.Y."/>
        </authorList>
    </citation>
    <scope>NUCLEOTIDE SEQUENCE</scope>
    <source>
        <strain evidence="15">JEL0476</strain>
    </source>
</reference>
<feature type="domain" description="Biopterin-dependent aromatic amino acid hydroxylase family profile" evidence="13">
    <location>
        <begin position="152"/>
        <end position="482"/>
    </location>
</feature>
<dbReference type="GO" id="GO:0005506">
    <property type="term" value="F:iron ion binding"/>
    <property type="evidence" value="ECO:0007669"/>
    <property type="project" value="InterPro"/>
</dbReference>
<keyword evidence="7 11" id="KW-0408">Iron</keyword>
<dbReference type="InterPro" id="IPR019774">
    <property type="entry name" value="Aromatic-AA_hydroxylase_C"/>
</dbReference>
<feature type="domain" description="ACT" evidence="14">
    <location>
        <begin position="79"/>
        <end position="152"/>
    </location>
</feature>
<protein>
    <recommendedName>
        <fullName evidence="4">phenylalanine 4-monooxygenase</fullName>
        <ecNumber evidence="4">1.14.16.1</ecNumber>
    </recommendedName>
    <alternativeName>
        <fullName evidence="10">Phe-4-monooxygenase</fullName>
    </alternativeName>
</protein>
<proteinExistence type="inferred from homology"/>
<dbReference type="InterPro" id="IPR036951">
    <property type="entry name" value="ArAA_hydroxylase_sf"/>
</dbReference>
<evidence type="ECO:0000259" key="13">
    <source>
        <dbReference type="PROSITE" id="PS51410"/>
    </source>
</evidence>
<dbReference type="FunFam" id="1.10.800.10:FF:000004">
    <property type="entry name" value="Tyrosine 3-monooxygenase"/>
    <property type="match status" value="1"/>
</dbReference>
<keyword evidence="16" id="KW-1185">Reference proteome</keyword>
<evidence type="ECO:0000256" key="6">
    <source>
        <dbReference type="ARBA" id="ARBA00023002"/>
    </source>
</evidence>
<dbReference type="PROSITE" id="PS00367">
    <property type="entry name" value="BH4_AAA_HYDROXYL_1"/>
    <property type="match status" value="1"/>
</dbReference>
<dbReference type="InterPro" id="IPR036329">
    <property type="entry name" value="Aro-AA_hydroxylase_C_sf"/>
</dbReference>
<evidence type="ECO:0000313" key="15">
    <source>
        <dbReference type="EMBL" id="KAJ3213622.1"/>
    </source>
</evidence>
<evidence type="ECO:0000256" key="8">
    <source>
        <dbReference type="ARBA" id="ARBA00023033"/>
    </source>
</evidence>
<evidence type="ECO:0000256" key="3">
    <source>
        <dbReference type="ARBA" id="ARBA00009712"/>
    </source>
</evidence>
<evidence type="ECO:0000256" key="10">
    <source>
        <dbReference type="ARBA" id="ARBA00029922"/>
    </source>
</evidence>
<feature type="binding site" evidence="11">
    <location>
        <position position="336"/>
    </location>
    <ligand>
        <name>Fe cation</name>
        <dbReference type="ChEBI" id="CHEBI:24875"/>
    </ligand>
</feature>
<dbReference type="Pfam" id="PF00351">
    <property type="entry name" value="Biopterin_H"/>
    <property type="match status" value="1"/>
</dbReference>
<keyword evidence="6" id="KW-0560">Oxidoreductase</keyword>
<dbReference type="GO" id="GO:0006559">
    <property type="term" value="P:L-phenylalanine catabolic process"/>
    <property type="evidence" value="ECO:0007669"/>
    <property type="project" value="UniProtKB-KW"/>
</dbReference>
<dbReference type="Proteomes" id="UP001211065">
    <property type="component" value="Unassembled WGS sequence"/>
</dbReference>
<dbReference type="CDD" id="cd03347">
    <property type="entry name" value="eu_PheOH"/>
    <property type="match status" value="1"/>
</dbReference>
<dbReference type="AlphaFoldDB" id="A0AAD5XXM8"/>
<comment type="similarity">
    <text evidence="3">Belongs to the biopterin-dependent aromatic amino acid hydroxylase family.</text>
</comment>
<dbReference type="PROSITE" id="PS51410">
    <property type="entry name" value="BH4_AAA_HYDROXYL_2"/>
    <property type="match status" value="1"/>
</dbReference>
<evidence type="ECO:0000259" key="14">
    <source>
        <dbReference type="PROSITE" id="PS51671"/>
    </source>
</evidence>
<evidence type="ECO:0000256" key="11">
    <source>
        <dbReference type="PIRSR" id="PIRSR000336-1"/>
    </source>
</evidence>
<accession>A0AAD5XXM8</accession>
<dbReference type="PROSITE" id="PS51671">
    <property type="entry name" value="ACT"/>
    <property type="match status" value="1"/>
</dbReference>
<feature type="binding site" evidence="11">
    <location>
        <position position="331"/>
    </location>
    <ligand>
        <name>Fe cation</name>
        <dbReference type="ChEBI" id="CHEBI:24875"/>
    </ligand>
</feature>
<dbReference type="Gene3D" id="1.10.800.10">
    <property type="entry name" value="Aromatic amino acid hydroxylase"/>
    <property type="match status" value="1"/>
</dbReference>
<dbReference type="PIRSF" id="PIRSF000336">
    <property type="entry name" value="TH"/>
    <property type="match status" value="1"/>
</dbReference>
<dbReference type="SUPFAM" id="SSF55021">
    <property type="entry name" value="ACT-like"/>
    <property type="match status" value="1"/>
</dbReference>
<organism evidence="15 16">
    <name type="scientific">Clydaea vesicula</name>
    <dbReference type="NCBI Taxonomy" id="447962"/>
    <lineage>
        <taxon>Eukaryota</taxon>
        <taxon>Fungi</taxon>
        <taxon>Fungi incertae sedis</taxon>
        <taxon>Chytridiomycota</taxon>
        <taxon>Chytridiomycota incertae sedis</taxon>
        <taxon>Chytridiomycetes</taxon>
        <taxon>Lobulomycetales</taxon>
        <taxon>Lobulomycetaceae</taxon>
        <taxon>Clydaea</taxon>
    </lineage>
</organism>
<evidence type="ECO:0000313" key="16">
    <source>
        <dbReference type="Proteomes" id="UP001211065"/>
    </source>
</evidence>
<evidence type="ECO:0000256" key="1">
    <source>
        <dbReference type="ARBA" id="ARBA00001954"/>
    </source>
</evidence>
<keyword evidence="9" id="KW-0585">Phenylalanine catabolism</keyword>
<keyword evidence="8" id="KW-0503">Monooxygenase</keyword>
<name>A0AAD5XXM8_9FUNG</name>
<dbReference type="InterPro" id="IPR002912">
    <property type="entry name" value="ACT_dom"/>
</dbReference>
<sequence>MNFKTLLKSNYKSTAYFCNLKTNRRLLHSFQISRNVPTLFSKNSSVRLHSNKSTNNPYTFSYVSKENESALVNSVIKTTIHFSITDKVGALDEVLSAIKALHVSLCRIESRPSRTKGSYDFFIDFETTEHSKVVDTLSVMSKLVKDIKIVSSGEKDTDDDLHSVPWFPRKIQDLDSFAEKVLSYGADLDADHPGFTDAVYRKRRADITEKAKVYKHGNPLPHVEYTPAEIKTWGIVFNELVELFKTHACREHQYVFPLLVQNCGYREDNIPQLEDVSRFLKDCTGWTIRPVMGLLSSRDFLNGLAFRVFHSTQYIRHHSRPLYTPEPDVCHELLGHVPLYADPDFADFSHEIGIASLGATDEDIEKLATIYWFTVEFGLCKEGNNIKAFGAGLLSSFGELEYALSDKPIKKPFDPAVTALQKFPITEYQPIYFVAQSFKEMKEQVIDYASELKRPFTVRYNGLTQSIEVLDTKEKLMRYANG</sequence>
<comment type="pathway">
    <text evidence="2">Amino-acid degradation; L-phenylalanine degradation; acetoacetate and fumarate from L-phenylalanine: step 1/6.</text>
</comment>
<gene>
    <name evidence="15" type="ORF">HK099_007271</name>
</gene>
<evidence type="ECO:0000256" key="5">
    <source>
        <dbReference type="ARBA" id="ARBA00022723"/>
    </source>
</evidence>
<dbReference type="InterPro" id="IPR045865">
    <property type="entry name" value="ACT-like_dom_sf"/>
</dbReference>
<dbReference type="InterPro" id="IPR018301">
    <property type="entry name" value="ArAA_hydroxylase_Fe/CU_BS"/>
</dbReference>
<dbReference type="PANTHER" id="PTHR11473">
    <property type="entry name" value="AROMATIC AMINO ACID HYDROXYLASE"/>
    <property type="match status" value="1"/>
</dbReference>
<dbReference type="GO" id="GO:0004505">
    <property type="term" value="F:phenylalanine 4-monooxygenase activity"/>
    <property type="evidence" value="ECO:0007669"/>
    <property type="project" value="UniProtKB-EC"/>
</dbReference>
<comment type="caution">
    <text evidence="15">The sequence shown here is derived from an EMBL/GenBank/DDBJ whole genome shotgun (WGS) entry which is preliminary data.</text>
</comment>
<dbReference type="EC" id="1.14.16.1" evidence="4"/>
<evidence type="ECO:0000256" key="2">
    <source>
        <dbReference type="ARBA" id="ARBA00005088"/>
    </source>
</evidence>
<keyword evidence="5 11" id="KW-0479">Metal-binding</keyword>
<evidence type="ECO:0000256" key="12">
    <source>
        <dbReference type="PIRSR" id="PIRSR601273-2"/>
    </source>
</evidence>
<dbReference type="SUPFAM" id="SSF56534">
    <property type="entry name" value="Aromatic aminoacid monoxygenases, catalytic and oligomerization domains"/>
    <property type="match status" value="1"/>
</dbReference>
<dbReference type="EMBL" id="JADGJW010000693">
    <property type="protein sequence ID" value="KAJ3213622.1"/>
    <property type="molecule type" value="Genomic_DNA"/>
</dbReference>
<dbReference type="InterPro" id="IPR019773">
    <property type="entry name" value="Tyrosine_3-monooxygenase-like"/>
</dbReference>
<dbReference type="CDD" id="cd04880">
    <property type="entry name" value="ACT_AAAH-PDT-like"/>
    <property type="match status" value="1"/>
</dbReference>
<dbReference type="InterPro" id="IPR041912">
    <property type="entry name" value="Euk_PheOH_cat"/>
</dbReference>
<dbReference type="PRINTS" id="PR00372">
    <property type="entry name" value="FYWHYDRXLASE"/>
</dbReference>
<comment type="cofactor">
    <cofactor evidence="1 12">
        <name>Fe(2+)</name>
        <dbReference type="ChEBI" id="CHEBI:29033"/>
    </cofactor>
</comment>
<evidence type="ECO:0000256" key="7">
    <source>
        <dbReference type="ARBA" id="ARBA00023004"/>
    </source>
</evidence>
<dbReference type="PANTHER" id="PTHR11473:SF24">
    <property type="entry name" value="PHENYLALANINE-4-HYDROXYLASE"/>
    <property type="match status" value="1"/>
</dbReference>
<feature type="binding site" evidence="11">
    <location>
        <position position="376"/>
    </location>
    <ligand>
        <name>Fe cation</name>
        <dbReference type="ChEBI" id="CHEBI:24875"/>
    </ligand>
</feature>
<evidence type="ECO:0000256" key="9">
    <source>
        <dbReference type="ARBA" id="ARBA00023232"/>
    </source>
</evidence>
<dbReference type="InterPro" id="IPR001273">
    <property type="entry name" value="ArAA_hydroxylase"/>
</dbReference>
<evidence type="ECO:0000256" key="4">
    <source>
        <dbReference type="ARBA" id="ARBA00011995"/>
    </source>
</evidence>